<accession>A0A915A8S0</accession>
<proteinExistence type="predicted"/>
<reference evidence="2" key="1">
    <citation type="submission" date="2022-11" db="UniProtKB">
        <authorList>
            <consortium name="WormBaseParasite"/>
        </authorList>
    </citation>
    <scope>IDENTIFICATION</scope>
</reference>
<protein>
    <submittedName>
        <fullName evidence="2">Uncharacterized protein</fullName>
    </submittedName>
</protein>
<evidence type="ECO:0000313" key="2">
    <source>
        <dbReference type="WBParaSite" id="PgR001X_g046_t02"/>
    </source>
</evidence>
<organism evidence="1 2">
    <name type="scientific">Parascaris univalens</name>
    <name type="common">Nematode worm</name>
    <dbReference type="NCBI Taxonomy" id="6257"/>
    <lineage>
        <taxon>Eukaryota</taxon>
        <taxon>Metazoa</taxon>
        <taxon>Ecdysozoa</taxon>
        <taxon>Nematoda</taxon>
        <taxon>Chromadorea</taxon>
        <taxon>Rhabditida</taxon>
        <taxon>Spirurina</taxon>
        <taxon>Ascaridomorpha</taxon>
        <taxon>Ascaridoidea</taxon>
        <taxon>Ascarididae</taxon>
        <taxon>Parascaris</taxon>
    </lineage>
</organism>
<keyword evidence="1" id="KW-1185">Reference proteome</keyword>
<dbReference type="WBParaSite" id="PgR001X_g046_t02">
    <property type="protein sequence ID" value="PgR001X_g046_t02"/>
    <property type="gene ID" value="PgR001X_g046"/>
</dbReference>
<dbReference type="AlphaFoldDB" id="A0A915A8S0"/>
<sequence>MCCNLIRYIFISGAIFELNDERCVVLLEKTSKRRRRGRWALMILS</sequence>
<name>A0A915A8S0_PARUN</name>
<dbReference type="Proteomes" id="UP000887569">
    <property type="component" value="Unplaced"/>
</dbReference>
<evidence type="ECO:0000313" key="1">
    <source>
        <dbReference type="Proteomes" id="UP000887569"/>
    </source>
</evidence>